<keyword evidence="7 17" id="KW-0812">Transmembrane</keyword>
<keyword evidence="13 17" id="KW-0472">Membrane</keyword>
<keyword evidence="12" id="KW-0496">Mitochondrion</keyword>
<evidence type="ECO:0000256" key="12">
    <source>
        <dbReference type="ARBA" id="ARBA00023128"/>
    </source>
</evidence>
<keyword evidence="11" id="KW-0007">Acetylation</keyword>
<protein>
    <recommendedName>
        <fullName evidence="15">Microsomal glutathione S-transferase 1</fullName>
        <ecNumber evidence="5">2.5.1.18</ecNumber>
    </recommendedName>
</protein>
<comment type="subunit">
    <text evidence="14">Homotrimer; The trimer binds only one molecule of glutathione.</text>
</comment>
<keyword evidence="19" id="KW-1185">Reference proteome</keyword>
<dbReference type="Proteomes" id="UP000838412">
    <property type="component" value="Chromosome 9"/>
</dbReference>
<name>A0A8K0ACQ0_BRALA</name>
<gene>
    <name evidence="18" type="primary">MGST1</name>
    <name evidence="18" type="ORF">BLAG_LOCUS24552</name>
</gene>
<evidence type="ECO:0000256" key="8">
    <source>
        <dbReference type="ARBA" id="ARBA00022787"/>
    </source>
</evidence>
<comment type="similarity">
    <text evidence="4">Belongs to the MAPEG family.</text>
</comment>
<dbReference type="OrthoDB" id="193139at2759"/>
<evidence type="ECO:0000256" key="6">
    <source>
        <dbReference type="ARBA" id="ARBA00022679"/>
    </source>
</evidence>
<dbReference type="GO" id="GO:0005789">
    <property type="term" value="C:endoplasmic reticulum membrane"/>
    <property type="evidence" value="ECO:0007669"/>
    <property type="project" value="UniProtKB-SubCell"/>
</dbReference>
<evidence type="ECO:0000256" key="7">
    <source>
        <dbReference type="ARBA" id="ARBA00022692"/>
    </source>
</evidence>
<dbReference type="AlphaFoldDB" id="A0A8K0ACQ0"/>
<dbReference type="InterPro" id="IPR001129">
    <property type="entry name" value="Membr-assoc_MAPEG"/>
</dbReference>
<keyword evidence="8" id="KW-1000">Mitochondrion outer membrane</keyword>
<feature type="transmembrane region" description="Helical" evidence="17">
    <location>
        <begin position="143"/>
        <end position="167"/>
    </location>
</feature>
<dbReference type="EC" id="2.5.1.18" evidence="5"/>
<dbReference type="Gene3D" id="1.20.120.550">
    <property type="entry name" value="Membrane associated eicosanoid/glutathione metabolism-like domain"/>
    <property type="match status" value="1"/>
</dbReference>
<evidence type="ECO:0000256" key="13">
    <source>
        <dbReference type="ARBA" id="ARBA00023136"/>
    </source>
</evidence>
<evidence type="ECO:0000313" key="18">
    <source>
        <dbReference type="EMBL" id="CAH1273124.1"/>
    </source>
</evidence>
<evidence type="ECO:0000256" key="2">
    <source>
        <dbReference type="ARBA" id="ARBA00004294"/>
    </source>
</evidence>
<evidence type="ECO:0000256" key="17">
    <source>
        <dbReference type="SAM" id="Phobius"/>
    </source>
</evidence>
<evidence type="ECO:0000313" key="19">
    <source>
        <dbReference type="Proteomes" id="UP000838412"/>
    </source>
</evidence>
<comment type="function">
    <text evidence="1">Conjugation of reduced glutathione to a wide number of exogenous and endogenous hydrophobic electrophiles.</text>
</comment>
<sequence>MGVASCRPPGPLLSELITRRSGAAFKLRPIGLRPAYSVRNHTGISCSQVSLFSGSEKPASRDFIMASAGLSFENPVFAAFAAYASLATLKMFFVVGYTARTRWRVMVFANPEDVKGNKGAVARLDHPDVERVRRLHRNDLENIPAFLAVGLLYVLTGPSPGVALWHFRVFTAARCLHTLSYLAAVQPWRALGFGAGLLTTISMAVQVLMAGTL</sequence>
<evidence type="ECO:0000256" key="10">
    <source>
        <dbReference type="ARBA" id="ARBA00022989"/>
    </source>
</evidence>
<comment type="catalytic activity">
    <reaction evidence="16">
        <text>RX + glutathione = an S-substituted glutathione + a halide anion + H(+)</text>
        <dbReference type="Rhea" id="RHEA:16437"/>
        <dbReference type="ChEBI" id="CHEBI:15378"/>
        <dbReference type="ChEBI" id="CHEBI:16042"/>
        <dbReference type="ChEBI" id="CHEBI:17792"/>
        <dbReference type="ChEBI" id="CHEBI:57925"/>
        <dbReference type="ChEBI" id="CHEBI:90779"/>
        <dbReference type="EC" id="2.5.1.18"/>
    </reaction>
    <physiologicalReaction direction="left-to-right" evidence="16">
        <dbReference type="Rhea" id="RHEA:16438"/>
    </physiologicalReaction>
</comment>
<evidence type="ECO:0000256" key="15">
    <source>
        <dbReference type="ARBA" id="ARBA00039397"/>
    </source>
</evidence>
<dbReference type="GO" id="GO:0005741">
    <property type="term" value="C:mitochondrial outer membrane"/>
    <property type="evidence" value="ECO:0007669"/>
    <property type="project" value="UniProtKB-SubCell"/>
</dbReference>
<dbReference type="InterPro" id="IPR040162">
    <property type="entry name" value="MGST1-like"/>
</dbReference>
<evidence type="ECO:0000256" key="1">
    <source>
        <dbReference type="ARBA" id="ARBA00003701"/>
    </source>
</evidence>
<accession>A0A8K0ACQ0</accession>
<organism evidence="18 19">
    <name type="scientific">Branchiostoma lanceolatum</name>
    <name type="common">Common lancelet</name>
    <name type="synonym">Amphioxus lanceolatum</name>
    <dbReference type="NCBI Taxonomy" id="7740"/>
    <lineage>
        <taxon>Eukaryota</taxon>
        <taxon>Metazoa</taxon>
        <taxon>Chordata</taxon>
        <taxon>Cephalochordata</taxon>
        <taxon>Leptocardii</taxon>
        <taxon>Amphioxiformes</taxon>
        <taxon>Branchiostomatidae</taxon>
        <taxon>Branchiostoma</taxon>
    </lineage>
</organism>
<proteinExistence type="inferred from homology"/>
<feature type="transmembrane region" description="Helical" evidence="17">
    <location>
        <begin position="187"/>
        <end position="209"/>
    </location>
</feature>
<dbReference type="Pfam" id="PF01124">
    <property type="entry name" value="MAPEG"/>
    <property type="match status" value="1"/>
</dbReference>
<comment type="subcellular location">
    <subcellularLocation>
        <location evidence="3">Endoplasmic reticulum membrane</location>
        <topology evidence="3">Multi-pass membrane protein</topology>
    </subcellularLocation>
    <subcellularLocation>
        <location evidence="2">Mitochondrion outer membrane</location>
    </subcellularLocation>
</comment>
<dbReference type="PANTHER" id="PTHR10689:SF6">
    <property type="entry name" value="MICROSOMAL GLUTATHIONE S-TRANSFERASE 1"/>
    <property type="match status" value="1"/>
</dbReference>
<keyword evidence="10 17" id="KW-1133">Transmembrane helix</keyword>
<evidence type="ECO:0000256" key="5">
    <source>
        <dbReference type="ARBA" id="ARBA00012452"/>
    </source>
</evidence>
<dbReference type="GO" id="GO:0004364">
    <property type="term" value="F:glutathione transferase activity"/>
    <property type="evidence" value="ECO:0007669"/>
    <property type="project" value="UniProtKB-EC"/>
</dbReference>
<evidence type="ECO:0000256" key="16">
    <source>
        <dbReference type="ARBA" id="ARBA00049385"/>
    </source>
</evidence>
<evidence type="ECO:0000256" key="9">
    <source>
        <dbReference type="ARBA" id="ARBA00022824"/>
    </source>
</evidence>
<evidence type="ECO:0000256" key="14">
    <source>
        <dbReference type="ARBA" id="ARBA00038540"/>
    </source>
</evidence>
<dbReference type="FunFam" id="1.20.120.550:FF:000002">
    <property type="entry name" value="Microsomal glutathione S-transferase 1"/>
    <property type="match status" value="1"/>
</dbReference>
<feature type="transmembrane region" description="Helical" evidence="17">
    <location>
        <begin position="76"/>
        <end position="97"/>
    </location>
</feature>
<dbReference type="InterPro" id="IPR023352">
    <property type="entry name" value="MAPEG-like_dom_sf"/>
</dbReference>
<evidence type="ECO:0000256" key="11">
    <source>
        <dbReference type="ARBA" id="ARBA00022990"/>
    </source>
</evidence>
<dbReference type="PANTHER" id="PTHR10689">
    <property type="entry name" value="MICROSOMAL GLUTATHIONE S-TRANSFERASE 1"/>
    <property type="match status" value="1"/>
</dbReference>
<dbReference type="EMBL" id="OV696694">
    <property type="protein sequence ID" value="CAH1273124.1"/>
    <property type="molecule type" value="Genomic_DNA"/>
</dbReference>
<evidence type="ECO:0000256" key="4">
    <source>
        <dbReference type="ARBA" id="ARBA00010459"/>
    </source>
</evidence>
<reference evidence="18" key="1">
    <citation type="submission" date="2022-01" db="EMBL/GenBank/DDBJ databases">
        <authorList>
            <person name="Braso-Vives M."/>
        </authorList>
    </citation>
    <scope>NUCLEOTIDE SEQUENCE</scope>
</reference>
<keyword evidence="6" id="KW-0808">Transferase</keyword>
<keyword evidence="9" id="KW-0256">Endoplasmic reticulum</keyword>
<dbReference type="SUPFAM" id="SSF161084">
    <property type="entry name" value="MAPEG domain-like"/>
    <property type="match status" value="1"/>
</dbReference>
<evidence type="ECO:0000256" key="3">
    <source>
        <dbReference type="ARBA" id="ARBA00004477"/>
    </source>
</evidence>